<dbReference type="RefSeq" id="WP_141314675.1">
    <property type="nucleotide sequence ID" value="NZ_BJND01000079.1"/>
</dbReference>
<dbReference type="Pfam" id="PF05729">
    <property type="entry name" value="NACHT"/>
    <property type="match status" value="1"/>
</dbReference>
<organism evidence="4 5">
    <name type="scientific">Streptomyces spinoverrucosus</name>
    <dbReference type="NCBI Taxonomy" id="284043"/>
    <lineage>
        <taxon>Bacteria</taxon>
        <taxon>Bacillati</taxon>
        <taxon>Actinomycetota</taxon>
        <taxon>Actinomycetes</taxon>
        <taxon>Kitasatosporales</taxon>
        <taxon>Streptomycetaceae</taxon>
        <taxon>Streptomyces</taxon>
    </lineage>
</organism>
<evidence type="ECO:0000313" key="4">
    <source>
        <dbReference type="EMBL" id="GEC09725.1"/>
    </source>
</evidence>
<dbReference type="PANTHER" id="PTHR46844:SF1">
    <property type="entry name" value="SLR5058 PROTEIN"/>
    <property type="match status" value="1"/>
</dbReference>
<dbReference type="OrthoDB" id="135105at2"/>
<dbReference type="AlphaFoldDB" id="A0A4Y3VUG0"/>
<dbReference type="Gene3D" id="3.80.10.10">
    <property type="entry name" value="Ribonuclease Inhibitor"/>
    <property type="match status" value="1"/>
</dbReference>
<dbReference type="InterPro" id="IPR054547">
    <property type="entry name" value="NNH1"/>
</dbReference>
<keyword evidence="1" id="KW-0547">Nucleotide-binding</keyword>
<dbReference type="PROSITE" id="PS50837">
    <property type="entry name" value="NACHT"/>
    <property type="match status" value="1"/>
</dbReference>
<accession>A0A4Y3VUG0</accession>
<evidence type="ECO:0000313" key="5">
    <source>
        <dbReference type="Proteomes" id="UP000317881"/>
    </source>
</evidence>
<dbReference type="InterPro" id="IPR032675">
    <property type="entry name" value="LRR_dom_sf"/>
</dbReference>
<evidence type="ECO:0000259" key="3">
    <source>
        <dbReference type="PROSITE" id="PS50837"/>
    </source>
</evidence>
<dbReference type="GO" id="GO:0005524">
    <property type="term" value="F:ATP binding"/>
    <property type="evidence" value="ECO:0007669"/>
    <property type="project" value="UniProtKB-KW"/>
</dbReference>
<proteinExistence type="predicted"/>
<dbReference type="SUPFAM" id="SSF52540">
    <property type="entry name" value="P-loop containing nucleoside triphosphate hydrolases"/>
    <property type="match status" value="1"/>
</dbReference>
<sequence>MEPSVIGVRLASAVVAPLVKKLFVTEGAGAGLVDRPVRISSYVSFRGEKRKLDRKDLARLAAELVRQALKAAGERALPADEEEAVVHALADTLYALGELDMTDVQAVELGHEALAAHLRAASGKPDRDLSLDAALFYFRTLTTACLHILHFFTQRSTFVPRTLVEQSRRQRELIDKVDALLARTAPASDSAFEQRYMAYVTTKHGNLTIYGIDLVNSPDRWPLDAAYLSLQALRPAADGEAADPDGPGIASAATALPAEQAFAEHDRVLLRGVAGSGKTTLVQWLAVTAARGERGDRIPFVLLLRTLVRRPDGLPAPDAFLSAVRVPFHASQPDGWADHVLSAGRGLLLVDGIDEIPERERERTRRWLRDLLDVYPGNQWLVTSRPSAVREDWLAPEGFTELALAPMSADDVAAFVTRWHTAARADTPEDRDRLDAYERSLLDAVRTKPDLGRLATNPLMCGLICALHRDRRGYLPHGRQELYDAALSMLLARRDEERDMAGPDGIHLTELPQIQLLQRLAYWLIRNNQSEMDRERAERLIADVLPALPAAASQGDAPSILRHLLVRSGLLREPSPGTVEFVHRTFQDYLGAKAAVEDGDFGLLVRGAADEQWADVIRMAVAHARPQERAELLRELVASADRLDGAARARVRLLALASLEHATELDPGVRAEVERQAEALIPPRTAEEARALASVGRLALELLPGPEGLSDEEARAVVITASVIGTDAALPVLARFRSHRSLAVRAQLSWTWYRFPTWRYGTEVIAQLHKDDLFFAAQSREHLRFLRELGGRRSLQLAGDIEPDEISADLLPDTGELIIRANGLLRDLTCLSAMRRLTYLDISRCPHVTDVTPLARLPLSWLSLELLPGLERPGALSGLTGSQTLDQLDLGILLEAESLDEAVPGDLPLRYLRFTRNALRNTGLRGLHRFGSLRQLSLAQLTTQLTPEDYEEIARLPRLRELRTNWGLVGWHGPPLPGVTGLRLNNFQGTEDLSEIPAVFPDLRSVTIVLAPEVTDIPEEALAHLPVPPVIKRTRVLV</sequence>
<name>A0A4Y3VUG0_9ACTN</name>
<keyword evidence="5" id="KW-1185">Reference proteome</keyword>
<feature type="domain" description="NACHT" evidence="3">
    <location>
        <begin position="266"/>
        <end position="597"/>
    </location>
</feature>
<dbReference type="SUPFAM" id="SSF52047">
    <property type="entry name" value="RNI-like"/>
    <property type="match status" value="1"/>
</dbReference>
<gene>
    <name evidence="4" type="ORF">SSP24_73800</name>
</gene>
<evidence type="ECO:0000256" key="1">
    <source>
        <dbReference type="ARBA" id="ARBA00022741"/>
    </source>
</evidence>
<reference evidence="4 5" key="1">
    <citation type="submission" date="2019-06" db="EMBL/GenBank/DDBJ databases">
        <title>Whole genome shotgun sequence of Streptomyces spinoverrucosus NBRC 14228.</title>
        <authorList>
            <person name="Hosoyama A."/>
            <person name="Uohara A."/>
            <person name="Ohji S."/>
            <person name="Ichikawa N."/>
        </authorList>
    </citation>
    <scope>NUCLEOTIDE SEQUENCE [LARGE SCALE GENOMIC DNA]</scope>
    <source>
        <strain evidence="4 5">NBRC 14228</strain>
    </source>
</reference>
<dbReference type="Gene3D" id="3.40.50.300">
    <property type="entry name" value="P-loop containing nucleotide triphosphate hydrolases"/>
    <property type="match status" value="1"/>
</dbReference>
<dbReference type="Proteomes" id="UP000317881">
    <property type="component" value="Unassembled WGS sequence"/>
</dbReference>
<dbReference type="EMBL" id="BJND01000079">
    <property type="protein sequence ID" value="GEC09725.1"/>
    <property type="molecule type" value="Genomic_DNA"/>
</dbReference>
<dbReference type="InterPro" id="IPR007111">
    <property type="entry name" value="NACHT_NTPase"/>
</dbReference>
<comment type="caution">
    <text evidence="4">The sequence shown here is derived from an EMBL/GenBank/DDBJ whole genome shotgun (WGS) entry which is preliminary data.</text>
</comment>
<keyword evidence="2 4" id="KW-0067">ATP-binding</keyword>
<dbReference type="Pfam" id="PF22733">
    <property type="entry name" value="NNH1"/>
    <property type="match status" value="1"/>
</dbReference>
<dbReference type="InterPro" id="IPR027417">
    <property type="entry name" value="P-loop_NTPase"/>
</dbReference>
<dbReference type="PANTHER" id="PTHR46844">
    <property type="entry name" value="SLR5058 PROTEIN"/>
    <property type="match status" value="1"/>
</dbReference>
<protein>
    <submittedName>
        <fullName evidence="4">ATP-binding protein</fullName>
    </submittedName>
</protein>
<evidence type="ECO:0000256" key="2">
    <source>
        <dbReference type="ARBA" id="ARBA00022840"/>
    </source>
</evidence>